<evidence type="ECO:0000313" key="1">
    <source>
        <dbReference type="EMBL" id="CAG8539327.1"/>
    </source>
</evidence>
<accession>A0ACA9LMA2</accession>
<name>A0ACA9LMA2_9GLOM</name>
<gene>
    <name evidence="1" type="ORF">ACOLOM_LOCUS4407</name>
</gene>
<dbReference type="Proteomes" id="UP000789525">
    <property type="component" value="Unassembled WGS sequence"/>
</dbReference>
<protein>
    <submittedName>
        <fullName evidence="1">5688_t:CDS:1</fullName>
    </submittedName>
</protein>
<evidence type="ECO:0000313" key="2">
    <source>
        <dbReference type="Proteomes" id="UP000789525"/>
    </source>
</evidence>
<reference evidence="1" key="1">
    <citation type="submission" date="2021-06" db="EMBL/GenBank/DDBJ databases">
        <authorList>
            <person name="Kallberg Y."/>
            <person name="Tangrot J."/>
            <person name="Rosling A."/>
        </authorList>
    </citation>
    <scope>NUCLEOTIDE SEQUENCE</scope>
    <source>
        <strain evidence="1">CL356</strain>
    </source>
</reference>
<keyword evidence="2" id="KW-1185">Reference proteome</keyword>
<proteinExistence type="predicted"/>
<dbReference type="EMBL" id="CAJVPT010007246">
    <property type="protein sequence ID" value="CAG8539327.1"/>
    <property type="molecule type" value="Genomic_DNA"/>
</dbReference>
<organism evidence="1 2">
    <name type="scientific">Acaulospora colombiana</name>
    <dbReference type="NCBI Taxonomy" id="27376"/>
    <lineage>
        <taxon>Eukaryota</taxon>
        <taxon>Fungi</taxon>
        <taxon>Fungi incertae sedis</taxon>
        <taxon>Mucoromycota</taxon>
        <taxon>Glomeromycotina</taxon>
        <taxon>Glomeromycetes</taxon>
        <taxon>Diversisporales</taxon>
        <taxon>Acaulosporaceae</taxon>
        <taxon>Acaulospora</taxon>
    </lineage>
</organism>
<sequence length="299" mass="34234">MGERMPIKILEHGRLQDYDVDPSRIGFRWVTMETERWVSVKKLCVVTKNSVYHWSLDGTTTPAKIFDRHADTKNCDEIIDYLVDAEEKWMLVVGVKVMDGNIIGLMQLHKRGTDKDRIIQGHAAMFTSVMVERGIYPTKFFIYGARDQDSSKLHITEMDHREENPVIPDKTVDIFCQSEDTNDFPISIRVSKKYYLIFLLTKNGYVQLFDLETGICIYVERISLSSVFASVPDDLGGIVGVNRTGQILSVEIDEAYIITHIRNNLNNRDLAIRLARKNNLPGVEDLFPDDTDNSDDIIL</sequence>
<comment type="caution">
    <text evidence="1">The sequence shown here is derived from an EMBL/GenBank/DDBJ whole genome shotgun (WGS) entry which is preliminary data.</text>
</comment>